<feature type="compositionally biased region" description="Low complexity" evidence="1">
    <location>
        <begin position="480"/>
        <end position="489"/>
    </location>
</feature>
<feature type="compositionally biased region" description="Basic and acidic residues" evidence="1">
    <location>
        <begin position="276"/>
        <end position="288"/>
    </location>
</feature>
<feature type="compositionally biased region" description="Polar residues" evidence="1">
    <location>
        <begin position="426"/>
        <end position="449"/>
    </location>
</feature>
<comment type="caution">
    <text evidence="2">The sequence shown here is derived from an EMBL/GenBank/DDBJ whole genome shotgun (WGS) entry which is preliminary data.</text>
</comment>
<reference evidence="2" key="1">
    <citation type="submission" date="2022-03" db="EMBL/GenBank/DDBJ databases">
        <title>Draft genome sequence of Aduncisulcus paluster, a free-living microaerophilic Fornicata.</title>
        <authorList>
            <person name="Yuyama I."/>
            <person name="Kume K."/>
            <person name="Tamura T."/>
            <person name="Inagaki Y."/>
            <person name="Hashimoto T."/>
        </authorList>
    </citation>
    <scope>NUCLEOTIDE SEQUENCE</scope>
    <source>
        <strain evidence="2">NY0171</strain>
    </source>
</reference>
<evidence type="ECO:0000313" key="2">
    <source>
        <dbReference type="EMBL" id="GKT22839.1"/>
    </source>
</evidence>
<keyword evidence="3" id="KW-1185">Reference proteome</keyword>
<dbReference type="EMBL" id="BQXS01012428">
    <property type="protein sequence ID" value="GKT22839.1"/>
    <property type="molecule type" value="Genomic_DNA"/>
</dbReference>
<evidence type="ECO:0000313" key="3">
    <source>
        <dbReference type="Proteomes" id="UP001057375"/>
    </source>
</evidence>
<organism evidence="2 3">
    <name type="scientific">Aduncisulcus paluster</name>
    <dbReference type="NCBI Taxonomy" id="2918883"/>
    <lineage>
        <taxon>Eukaryota</taxon>
        <taxon>Metamonada</taxon>
        <taxon>Carpediemonas-like organisms</taxon>
        <taxon>Aduncisulcus</taxon>
    </lineage>
</organism>
<evidence type="ECO:0000256" key="1">
    <source>
        <dbReference type="SAM" id="MobiDB-lite"/>
    </source>
</evidence>
<feature type="region of interest" description="Disordered" evidence="1">
    <location>
        <begin position="371"/>
        <end position="529"/>
    </location>
</feature>
<accession>A0ABQ5JYS9</accession>
<feature type="compositionally biased region" description="Low complexity" evidence="1">
    <location>
        <begin position="496"/>
        <end position="511"/>
    </location>
</feature>
<gene>
    <name evidence="2" type="ORF">ADUPG1_012244</name>
</gene>
<feature type="region of interest" description="Disordered" evidence="1">
    <location>
        <begin position="574"/>
        <end position="594"/>
    </location>
</feature>
<feature type="region of interest" description="Disordered" evidence="1">
    <location>
        <begin position="272"/>
        <end position="336"/>
    </location>
</feature>
<name>A0ABQ5JYS9_9EUKA</name>
<protein>
    <submittedName>
        <fullName evidence="2">Uncharacterized protein</fullName>
    </submittedName>
</protein>
<sequence length="594" mass="65736">MDIIDEQSEGLNILTREVEHLKQLIVSSRARLIRTVETSCTKAKNTCLSVKEIIYPTTQAISHPFPKSDSKAAESLLYQPIDMMSIASVPPRRGSISNILANSFIPDISRHTRPVEVEEALSRCHPLPAFSKVPELMRKDTEEAYCGAEHIILKWAANQRHKQLLAIQKIKERRLSTVGVDMPVESMHPKVGLPHDETSVPEIPRLDKTMEKTSSSPSFPSKPPPNITSRLLSFVDKHRRTHAGKSVTSVEAKDTTPAVVTSTTPAVFCAALGSDSGKEPKCPEETKKTPTSIHKNNPKKTTTPLLSPTNKSETKQHVRAHSHTLSPRSIVSARNPRFKHLRNHSKGAESDDSDVFSGVTASFPSELEALTMSEDESERMHETSKEEQNDDHELELLVLPSSLSGQSADKTLRNHQRKRSSRGLVHSSSPRSPLSVQTRIQLNDDTVVQSVKKEKEKEKEKDEKPGVTTKSGDSIHSGAKNNNNSTKTNVKPSDTSSTLRLSSRSISSVETESVDGEFESSSCDTRTAEIKEVYSEDDSGKRKVFSIKRPKRPISKPPPVPVSLASRTLQLLREAGEKSETESDWIITDSKSAR</sequence>
<dbReference type="Proteomes" id="UP001057375">
    <property type="component" value="Unassembled WGS sequence"/>
</dbReference>
<feature type="compositionally biased region" description="Basic and acidic residues" evidence="1">
    <location>
        <begin position="378"/>
        <end position="387"/>
    </location>
</feature>
<proteinExistence type="predicted"/>
<feature type="compositionally biased region" description="Low complexity" evidence="1">
    <location>
        <begin position="299"/>
        <end position="311"/>
    </location>
</feature>
<feature type="compositionally biased region" description="Basic and acidic residues" evidence="1">
    <location>
        <begin position="451"/>
        <end position="465"/>
    </location>
</feature>